<dbReference type="PROSITE" id="PS50110">
    <property type="entry name" value="RESPONSE_REGULATORY"/>
    <property type="match status" value="1"/>
</dbReference>
<comment type="caution">
    <text evidence="18">The sequence shown here is derived from an EMBL/GenBank/DDBJ whole genome shotgun (WGS) entry which is preliminary data.</text>
</comment>
<dbReference type="SUPFAM" id="SSF55874">
    <property type="entry name" value="ATPase domain of HSP90 chaperone/DNA topoisomerase II/histidine kinase"/>
    <property type="match status" value="1"/>
</dbReference>
<evidence type="ECO:0000313" key="19">
    <source>
        <dbReference type="Proteomes" id="UP000316167"/>
    </source>
</evidence>
<dbReference type="RefSeq" id="WP_144886989.1">
    <property type="nucleotide sequence ID" value="NZ_VLLE01000005.1"/>
</dbReference>
<dbReference type="FunFam" id="1.10.287.130:FF:000045">
    <property type="entry name" value="Two-component system sensor histidine kinase/response regulator"/>
    <property type="match status" value="1"/>
</dbReference>
<keyword evidence="6 18" id="KW-0418">Kinase</keyword>
<dbReference type="InterPro" id="IPR013783">
    <property type="entry name" value="Ig-like_fold"/>
</dbReference>
<dbReference type="SUPFAM" id="SSF63829">
    <property type="entry name" value="Calcium-dependent phosphotriesterase"/>
    <property type="match status" value="3"/>
</dbReference>
<dbReference type="SUPFAM" id="SSF52172">
    <property type="entry name" value="CheY-like"/>
    <property type="match status" value="1"/>
</dbReference>
<feature type="domain" description="HTH araC/xylS-type" evidence="15">
    <location>
        <begin position="1274"/>
        <end position="1373"/>
    </location>
</feature>
<feature type="domain" description="Histidine kinase" evidence="16">
    <location>
        <begin position="861"/>
        <end position="1084"/>
    </location>
</feature>
<feature type="transmembrane region" description="Helical" evidence="13">
    <location>
        <begin position="796"/>
        <end position="817"/>
    </location>
</feature>
<dbReference type="Gene3D" id="1.10.10.60">
    <property type="entry name" value="Homeodomain-like"/>
    <property type="match status" value="2"/>
</dbReference>
<evidence type="ECO:0000313" key="18">
    <source>
        <dbReference type="EMBL" id="TWI80142.1"/>
    </source>
</evidence>
<evidence type="ECO:0000256" key="12">
    <source>
        <dbReference type="PROSITE-ProRule" id="PRU00169"/>
    </source>
</evidence>
<evidence type="ECO:0000259" key="16">
    <source>
        <dbReference type="PROSITE" id="PS50109"/>
    </source>
</evidence>
<organism evidence="18 19">
    <name type="scientific">Lacibacter cauensis</name>
    <dbReference type="NCBI Taxonomy" id="510947"/>
    <lineage>
        <taxon>Bacteria</taxon>
        <taxon>Pseudomonadati</taxon>
        <taxon>Bacteroidota</taxon>
        <taxon>Chitinophagia</taxon>
        <taxon>Chitinophagales</taxon>
        <taxon>Chitinophagaceae</taxon>
        <taxon>Lacibacter</taxon>
    </lineage>
</organism>
<dbReference type="PANTHER" id="PTHR43547">
    <property type="entry name" value="TWO-COMPONENT HISTIDINE KINASE"/>
    <property type="match status" value="1"/>
</dbReference>
<dbReference type="Pfam" id="PF00072">
    <property type="entry name" value="Response_reg"/>
    <property type="match status" value="1"/>
</dbReference>
<dbReference type="CDD" id="cd00082">
    <property type="entry name" value="HisKA"/>
    <property type="match status" value="1"/>
</dbReference>
<dbReference type="SMART" id="SM00388">
    <property type="entry name" value="HisKA"/>
    <property type="match status" value="1"/>
</dbReference>
<evidence type="ECO:0000256" key="14">
    <source>
        <dbReference type="SAM" id="SignalP"/>
    </source>
</evidence>
<dbReference type="SMART" id="SM00342">
    <property type="entry name" value="HTH_ARAC"/>
    <property type="match status" value="1"/>
</dbReference>
<dbReference type="PROSITE" id="PS50109">
    <property type="entry name" value="HIS_KIN"/>
    <property type="match status" value="1"/>
</dbReference>
<keyword evidence="4" id="KW-0808">Transferase</keyword>
<dbReference type="InterPro" id="IPR003661">
    <property type="entry name" value="HisK_dim/P_dom"/>
</dbReference>
<dbReference type="Gene3D" id="2.60.40.10">
    <property type="entry name" value="Immunoglobulins"/>
    <property type="match status" value="1"/>
</dbReference>
<dbReference type="Gene3D" id="3.40.50.2300">
    <property type="match status" value="1"/>
</dbReference>
<dbReference type="InterPro" id="IPR018062">
    <property type="entry name" value="HTH_AraC-typ_CS"/>
</dbReference>
<dbReference type="InterPro" id="IPR011123">
    <property type="entry name" value="Y_Y_Y"/>
</dbReference>
<protein>
    <recommendedName>
        <fullName evidence="2">histidine kinase</fullName>
        <ecNumber evidence="2">2.7.13.3</ecNumber>
    </recommendedName>
</protein>
<feature type="chain" id="PRO_5022006233" description="histidine kinase" evidence="14">
    <location>
        <begin position="24"/>
        <end position="1379"/>
    </location>
</feature>
<dbReference type="GO" id="GO:0005524">
    <property type="term" value="F:ATP binding"/>
    <property type="evidence" value="ECO:0007669"/>
    <property type="project" value="UniProtKB-KW"/>
</dbReference>
<dbReference type="SMART" id="SM00448">
    <property type="entry name" value="REC"/>
    <property type="match status" value="1"/>
</dbReference>
<sequence>MPKLSSLVQVCFCLFACVSIAAAQEDINFTTLTTKEGLSSNNINAILKDRFGFMWFATDDGLDRFDGANFKVYRNNPTDSTSLQANEVLSLHEDKDGNLWVGTSGGSLSLYNRKQDAFVNFPHRPAEGAIRNNVVMSICSDFQGKLWIGHFDGINIMDKKTHRISDFKPGNGSRFTKTCNALFEDSKQRMWIGTPDGLFLYDKHTNSLVPFRHNLLDAASLSSNHVLTITEDKDGNLWVGTTNGLNMLLSNGKGFTRFIHNEGNKQTLNSNYIYSIAVDDFNKLWIGSSKGLNILDAKTKTITGYSFDPRNTNGLSSNNIHTVYLAKEGICWLGTFLGGICKYDKNLNLFNLIQSNPFDNQGLNAPIVTSFAEAKDGRVFVGTDNGGLSLFDPKTRLFRQINIRSKRPESKHLAIITLTMTSNDELFIGTFDDGLFIYNQASGKYEQLLPGTKTSDIASNQIYAIREDRKGNKWIGTNGNGIFVMNNANEQVFRLTPHPTLPTDINLPVNAYIRDIVEVRNGNIWIATHGGGIAVYNPVSKKFSIYTTQNSKLPNDKVLTLLEDKNRNIWAGTFGGGLALFKQQNGQFVSLSEKDGLTNNNVYKIIEDQNGLLWISTNKGLSSFDTKARIINNYNYHNGIQHNTFILGSGLRLKNGDLFFGGHEGFNYFNPANLKKNTAIPPVIITDLKISNRSVVPSENGPIKENITTATEITLDYKQNFALSFVGLNFTAPEQNQYEYKLEGFDKDWINIGNASTVSYTNISPGKYIFRVRASNNNGVWNTKGTSIKIYVRPPFWQTIYAYFFYTLLIVGALIYFRHRSVEKIRRKFLLEQESFRAEQERKEAERIHELDQLKLKFLTNLSHEFRTPISLILGPVDSLIEQEKNNTFRLQLNMIKRNGKRLLNLVNQLLDFRKMEEQELKLQPKEGELISFLKEVYDSFLDLSERKKIDFSFTSNTEQFHTVFDHDKTERILFNLLSNAFKFTLEGGSIRFEIEKEIYNQETNSTLISMKVQDTGIGIPHDKQEVIFERFFQNNTAASILNQGSGIGLSITKEFIRMHGGTITVESEPGKGSTFVIQIPYTELPASQKTEKPGEILTFTTEEDVNKTDEDITINTNTQDAATMPTVLLVEDNDDFRFYLKENLRLNYKVIEATNGMEGWQKALAVHPSLIVSDISMPHMDGIELCKKIKADKRTSHIPVILLTALTEEKSQIKGLKTGASDYITKPFNFEVLHAKIKNLLLLNDTLKNTYLKRVEVLPQKAEVESSAEKLIQTIVLYIENNLTDTQLSVENLSKHVGMSRSTLYSKLLELTGQTPVEFIRSVKLDKAAHLLETSELTIAEIAYSVGFSTPNYFAKSFKAKFNMLPSEYIAKMRNKKR</sequence>
<dbReference type="InterPro" id="IPR011006">
    <property type="entry name" value="CheY-like_superfamily"/>
</dbReference>
<evidence type="ECO:0000256" key="13">
    <source>
        <dbReference type="SAM" id="Phobius"/>
    </source>
</evidence>
<dbReference type="EC" id="2.7.13.3" evidence="2"/>
<evidence type="ECO:0000256" key="6">
    <source>
        <dbReference type="ARBA" id="ARBA00022777"/>
    </source>
</evidence>
<dbReference type="PANTHER" id="PTHR43547:SF2">
    <property type="entry name" value="HYBRID SIGNAL TRANSDUCTION HISTIDINE KINASE C"/>
    <property type="match status" value="1"/>
</dbReference>
<dbReference type="FunFam" id="3.30.565.10:FF:000037">
    <property type="entry name" value="Hybrid sensor histidine kinase/response regulator"/>
    <property type="match status" value="1"/>
</dbReference>
<name>A0A562SFQ8_9BACT</name>
<keyword evidence="11" id="KW-0804">Transcription</keyword>
<keyword evidence="13" id="KW-0812">Transmembrane</keyword>
<dbReference type="EMBL" id="VLLE01000005">
    <property type="protein sequence ID" value="TWI80142.1"/>
    <property type="molecule type" value="Genomic_DNA"/>
</dbReference>
<accession>A0A562SFQ8</accession>
<evidence type="ECO:0000256" key="3">
    <source>
        <dbReference type="ARBA" id="ARBA00022553"/>
    </source>
</evidence>
<dbReference type="Gene3D" id="1.10.287.130">
    <property type="match status" value="1"/>
</dbReference>
<dbReference type="InterPro" id="IPR001789">
    <property type="entry name" value="Sig_transdc_resp-reg_receiver"/>
</dbReference>
<dbReference type="GO" id="GO:0000155">
    <property type="term" value="F:phosphorelay sensor kinase activity"/>
    <property type="evidence" value="ECO:0007669"/>
    <property type="project" value="InterPro"/>
</dbReference>
<feature type="signal peptide" evidence="14">
    <location>
        <begin position="1"/>
        <end position="23"/>
    </location>
</feature>
<keyword evidence="13" id="KW-0472">Membrane</keyword>
<evidence type="ECO:0000256" key="8">
    <source>
        <dbReference type="ARBA" id="ARBA00023012"/>
    </source>
</evidence>
<dbReference type="Pfam" id="PF07494">
    <property type="entry name" value="Reg_prop"/>
    <property type="match status" value="7"/>
</dbReference>
<dbReference type="Pfam" id="PF12833">
    <property type="entry name" value="HTH_18"/>
    <property type="match status" value="1"/>
</dbReference>
<reference evidence="18 19" key="1">
    <citation type="journal article" date="2015" name="Stand. Genomic Sci.">
        <title>Genomic Encyclopedia of Bacterial and Archaeal Type Strains, Phase III: the genomes of soil and plant-associated and newly described type strains.</title>
        <authorList>
            <person name="Whitman W.B."/>
            <person name="Woyke T."/>
            <person name="Klenk H.P."/>
            <person name="Zhou Y."/>
            <person name="Lilburn T.G."/>
            <person name="Beck B.J."/>
            <person name="De Vos P."/>
            <person name="Vandamme P."/>
            <person name="Eisen J.A."/>
            <person name="Garrity G."/>
            <person name="Hugenholtz P."/>
            <person name="Kyrpides N.C."/>
        </authorList>
    </citation>
    <scope>NUCLEOTIDE SEQUENCE [LARGE SCALE GENOMIC DNA]</scope>
    <source>
        <strain evidence="18 19">CGMCC 1.7271</strain>
    </source>
</reference>
<keyword evidence="13" id="KW-1133">Transmembrane helix</keyword>
<evidence type="ECO:0000256" key="2">
    <source>
        <dbReference type="ARBA" id="ARBA00012438"/>
    </source>
</evidence>
<dbReference type="SUPFAM" id="SSF46689">
    <property type="entry name" value="Homeodomain-like"/>
    <property type="match status" value="1"/>
</dbReference>
<dbReference type="PROSITE" id="PS00041">
    <property type="entry name" value="HTH_ARAC_FAMILY_1"/>
    <property type="match status" value="1"/>
</dbReference>
<dbReference type="SMART" id="SM00387">
    <property type="entry name" value="HATPase_c"/>
    <property type="match status" value="1"/>
</dbReference>
<evidence type="ECO:0000259" key="15">
    <source>
        <dbReference type="PROSITE" id="PS01124"/>
    </source>
</evidence>
<dbReference type="CDD" id="cd17574">
    <property type="entry name" value="REC_OmpR"/>
    <property type="match status" value="1"/>
</dbReference>
<evidence type="ECO:0000256" key="4">
    <source>
        <dbReference type="ARBA" id="ARBA00022679"/>
    </source>
</evidence>
<dbReference type="Pfam" id="PF00512">
    <property type="entry name" value="HisKA"/>
    <property type="match status" value="1"/>
</dbReference>
<feature type="domain" description="Response regulatory" evidence="17">
    <location>
        <begin position="1127"/>
        <end position="1242"/>
    </location>
</feature>
<comment type="catalytic activity">
    <reaction evidence="1">
        <text>ATP + protein L-histidine = ADP + protein N-phospho-L-histidine.</text>
        <dbReference type="EC" id="2.7.13.3"/>
    </reaction>
</comment>
<feature type="modified residue" description="4-aspartylphosphate" evidence="12">
    <location>
        <position position="1175"/>
    </location>
</feature>
<evidence type="ECO:0000259" key="17">
    <source>
        <dbReference type="PROSITE" id="PS50110"/>
    </source>
</evidence>
<gene>
    <name evidence="18" type="ORF">IQ13_2812</name>
</gene>
<keyword evidence="19" id="KW-1185">Reference proteome</keyword>
<dbReference type="InterPro" id="IPR005467">
    <property type="entry name" value="His_kinase_dom"/>
</dbReference>
<proteinExistence type="predicted"/>
<dbReference type="GO" id="GO:0043565">
    <property type="term" value="F:sequence-specific DNA binding"/>
    <property type="evidence" value="ECO:0007669"/>
    <property type="project" value="InterPro"/>
</dbReference>
<dbReference type="CDD" id="cd16922">
    <property type="entry name" value="HATPase_EvgS-ArcB-TorS-like"/>
    <property type="match status" value="1"/>
</dbReference>
<evidence type="ECO:0000256" key="9">
    <source>
        <dbReference type="ARBA" id="ARBA00023015"/>
    </source>
</evidence>
<dbReference type="PRINTS" id="PR00344">
    <property type="entry name" value="BCTRLSENSOR"/>
</dbReference>
<dbReference type="InterPro" id="IPR036890">
    <property type="entry name" value="HATPase_C_sf"/>
</dbReference>
<dbReference type="Proteomes" id="UP000316167">
    <property type="component" value="Unassembled WGS sequence"/>
</dbReference>
<dbReference type="InterPro" id="IPR004358">
    <property type="entry name" value="Sig_transdc_His_kin-like_C"/>
</dbReference>
<dbReference type="Pfam" id="PF02518">
    <property type="entry name" value="HATPase_c"/>
    <property type="match status" value="1"/>
</dbReference>
<dbReference type="PROSITE" id="PS01124">
    <property type="entry name" value="HTH_ARAC_FAMILY_2"/>
    <property type="match status" value="1"/>
</dbReference>
<evidence type="ECO:0000256" key="11">
    <source>
        <dbReference type="ARBA" id="ARBA00023163"/>
    </source>
</evidence>
<dbReference type="Pfam" id="PF07495">
    <property type="entry name" value="Y_Y_Y"/>
    <property type="match status" value="1"/>
</dbReference>
<evidence type="ECO:0000256" key="10">
    <source>
        <dbReference type="ARBA" id="ARBA00023125"/>
    </source>
</evidence>
<evidence type="ECO:0000256" key="7">
    <source>
        <dbReference type="ARBA" id="ARBA00022840"/>
    </source>
</evidence>
<dbReference type="GO" id="GO:0003700">
    <property type="term" value="F:DNA-binding transcription factor activity"/>
    <property type="evidence" value="ECO:0007669"/>
    <property type="project" value="InterPro"/>
</dbReference>
<keyword evidence="5" id="KW-0547">Nucleotide-binding</keyword>
<dbReference type="InterPro" id="IPR036097">
    <property type="entry name" value="HisK_dim/P_sf"/>
</dbReference>
<dbReference type="InterPro" id="IPR003594">
    <property type="entry name" value="HATPase_dom"/>
</dbReference>
<keyword evidence="8" id="KW-0902">Two-component regulatory system</keyword>
<dbReference type="FunFam" id="2.60.40.10:FF:000791">
    <property type="entry name" value="Two-component system sensor histidine kinase/response regulator"/>
    <property type="match status" value="1"/>
</dbReference>
<keyword evidence="9" id="KW-0805">Transcription regulation</keyword>
<keyword evidence="7" id="KW-0067">ATP-binding</keyword>
<dbReference type="Gene3D" id="3.30.565.10">
    <property type="entry name" value="Histidine kinase-like ATPase, C-terminal domain"/>
    <property type="match status" value="1"/>
</dbReference>
<dbReference type="InterPro" id="IPR018060">
    <property type="entry name" value="HTH_AraC"/>
</dbReference>
<dbReference type="SUPFAM" id="SSF47384">
    <property type="entry name" value="Homodimeric domain of signal transducing histidine kinase"/>
    <property type="match status" value="1"/>
</dbReference>
<dbReference type="InterPro" id="IPR015943">
    <property type="entry name" value="WD40/YVTN_repeat-like_dom_sf"/>
</dbReference>
<evidence type="ECO:0000256" key="5">
    <source>
        <dbReference type="ARBA" id="ARBA00022741"/>
    </source>
</evidence>
<evidence type="ECO:0000256" key="1">
    <source>
        <dbReference type="ARBA" id="ARBA00000085"/>
    </source>
</evidence>
<keyword evidence="14" id="KW-0732">Signal</keyword>
<dbReference type="InterPro" id="IPR011110">
    <property type="entry name" value="Reg_prop"/>
</dbReference>
<keyword evidence="10" id="KW-0238">DNA-binding</keyword>
<keyword evidence="3 12" id="KW-0597">Phosphoprotein</keyword>
<dbReference type="InterPro" id="IPR009057">
    <property type="entry name" value="Homeodomain-like_sf"/>
</dbReference>
<dbReference type="Gene3D" id="2.130.10.10">
    <property type="entry name" value="YVTN repeat-like/Quinoprotein amine dehydrogenase"/>
    <property type="match status" value="3"/>
</dbReference>